<reference evidence="1 2" key="1">
    <citation type="journal article" date="2014" name="Genome Biol. Evol.">
        <title>The genome of the myxosporean Thelohanellus kitauei shows adaptations to nutrient acquisition within its fish host.</title>
        <authorList>
            <person name="Yang Y."/>
            <person name="Xiong J."/>
            <person name="Zhou Z."/>
            <person name="Huo F."/>
            <person name="Miao W."/>
            <person name="Ran C."/>
            <person name="Liu Y."/>
            <person name="Zhang J."/>
            <person name="Feng J."/>
            <person name="Wang M."/>
            <person name="Wang M."/>
            <person name="Wang L."/>
            <person name="Yao B."/>
        </authorList>
    </citation>
    <scope>NUCLEOTIDE SEQUENCE [LARGE SCALE GENOMIC DNA]</scope>
    <source>
        <strain evidence="1">Wuqing</strain>
    </source>
</reference>
<keyword evidence="2" id="KW-1185">Reference proteome</keyword>
<dbReference type="EMBL" id="JWZT01001088">
    <property type="protein sequence ID" value="KII72831.1"/>
    <property type="molecule type" value="Genomic_DNA"/>
</dbReference>
<gene>
    <name evidence="1" type="ORF">RF11_13348</name>
</gene>
<accession>A0A0C2MZQ3</accession>
<sequence length="122" mass="14055">MQGRGGYGSGLQLFENWFREMNVLAGLKRWTTAGLDVIHSGISLLYASEFYRIVQKLLEKQTGTFLDYNEEIQPNFETNTIFLKHRPLSFLSKTLMKKELQLMVNSGILMREACKDGTPFRT</sequence>
<dbReference type="AlphaFoldDB" id="A0A0C2MZQ3"/>
<name>A0A0C2MZQ3_THEKT</name>
<proteinExistence type="predicted"/>
<organism evidence="1 2">
    <name type="scientific">Thelohanellus kitauei</name>
    <name type="common">Myxosporean</name>
    <dbReference type="NCBI Taxonomy" id="669202"/>
    <lineage>
        <taxon>Eukaryota</taxon>
        <taxon>Metazoa</taxon>
        <taxon>Cnidaria</taxon>
        <taxon>Myxozoa</taxon>
        <taxon>Myxosporea</taxon>
        <taxon>Bivalvulida</taxon>
        <taxon>Platysporina</taxon>
        <taxon>Myxobolidae</taxon>
        <taxon>Thelohanellus</taxon>
    </lineage>
</organism>
<evidence type="ECO:0000313" key="2">
    <source>
        <dbReference type="Proteomes" id="UP000031668"/>
    </source>
</evidence>
<protein>
    <submittedName>
        <fullName evidence="1">Uncharacterized protein</fullName>
    </submittedName>
</protein>
<evidence type="ECO:0000313" key="1">
    <source>
        <dbReference type="EMBL" id="KII72831.1"/>
    </source>
</evidence>
<dbReference type="Proteomes" id="UP000031668">
    <property type="component" value="Unassembled WGS sequence"/>
</dbReference>
<comment type="caution">
    <text evidence="1">The sequence shown here is derived from an EMBL/GenBank/DDBJ whole genome shotgun (WGS) entry which is preliminary data.</text>
</comment>